<dbReference type="GO" id="GO:0045116">
    <property type="term" value="P:protein neddylation"/>
    <property type="evidence" value="ECO:0007669"/>
    <property type="project" value="TreeGrafter"/>
</dbReference>
<evidence type="ECO:0000256" key="1">
    <source>
        <dbReference type="ARBA" id="ARBA00005032"/>
    </source>
</evidence>
<evidence type="ECO:0000256" key="4">
    <source>
        <dbReference type="ARBA" id="ARBA00022786"/>
    </source>
</evidence>
<dbReference type="Proteomes" id="UP001165289">
    <property type="component" value="Unassembled WGS sequence"/>
</dbReference>
<gene>
    <name evidence="6" type="ORF">LOD99_4868</name>
</gene>
<evidence type="ECO:0000313" key="7">
    <source>
        <dbReference type="Proteomes" id="UP001165289"/>
    </source>
</evidence>
<comment type="caution">
    <text evidence="6">The sequence shown here is derived from an EMBL/GenBank/DDBJ whole genome shotgun (WGS) entry which is preliminary data.</text>
</comment>
<dbReference type="InterPro" id="IPR045886">
    <property type="entry name" value="ThiF/MoeB/HesA"/>
</dbReference>
<dbReference type="GO" id="GO:0019781">
    <property type="term" value="F:NEDD8 activating enzyme activity"/>
    <property type="evidence" value="ECO:0007669"/>
    <property type="project" value="TreeGrafter"/>
</dbReference>
<dbReference type="InterPro" id="IPR035985">
    <property type="entry name" value="Ubiquitin-activating_enz"/>
</dbReference>
<dbReference type="SUPFAM" id="SSF69572">
    <property type="entry name" value="Activating enzymes of the ubiquitin-like proteins"/>
    <property type="match status" value="1"/>
</dbReference>
<dbReference type="PANTHER" id="PTHR10953">
    <property type="entry name" value="UBIQUITIN-ACTIVATING ENZYME E1"/>
    <property type="match status" value="1"/>
</dbReference>
<dbReference type="FunFam" id="3.40.50.720:FF:000475">
    <property type="entry name" value="NEDD8-activating enzyme E1 regulatory subunit"/>
    <property type="match status" value="1"/>
</dbReference>
<accession>A0AAV7JRI9</accession>
<evidence type="ECO:0000256" key="3">
    <source>
        <dbReference type="ARBA" id="ARBA00015407"/>
    </source>
</evidence>
<dbReference type="Gene3D" id="3.40.50.720">
    <property type="entry name" value="NAD(P)-binding Rossmann-like Domain"/>
    <property type="match status" value="1"/>
</dbReference>
<evidence type="ECO:0000256" key="2">
    <source>
        <dbReference type="ARBA" id="ARBA00006868"/>
    </source>
</evidence>
<keyword evidence="7" id="KW-1185">Reference proteome</keyword>
<comment type="similarity">
    <text evidence="2">Belongs to the ubiquitin-activating E1 family. ULA1 subfamily.</text>
</comment>
<reference evidence="6 7" key="1">
    <citation type="journal article" date="2023" name="BMC Biol.">
        <title>The compact genome of the sponge Oopsacas minuta (Hexactinellida) is lacking key metazoan core genes.</title>
        <authorList>
            <person name="Santini S."/>
            <person name="Schenkelaars Q."/>
            <person name="Jourda C."/>
            <person name="Duchesne M."/>
            <person name="Belahbib H."/>
            <person name="Rocher C."/>
            <person name="Selva M."/>
            <person name="Riesgo A."/>
            <person name="Vervoort M."/>
            <person name="Leys S.P."/>
            <person name="Kodjabachian L."/>
            <person name="Le Bivic A."/>
            <person name="Borchiellini C."/>
            <person name="Claverie J.M."/>
            <person name="Renard E."/>
        </authorList>
    </citation>
    <scope>NUCLEOTIDE SEQUENCE [LARGE SCALE GENOMIC DNA]</scope>
    <source>
        <strain evidence="6">SPO-2</strain>
    </source>
</reference>
<keyword evidence="4" id="KW-0833">Ubl conjugation pathway</keyword>
<proteinExistence type="inferred from homology"/>
<dbReference type="PANTHER" id="PTHR10953:SF29">
    <property type="entry name" value="NEDD8-ACTIVATING ENZYME E1 REGULATORY SUBUNIT"/>
    <property type="match status" value="1"/>
</dbReference>
<feature type="domain" description="THIF-type NAD/FAD binding fold" evidence="5">
    <location>
        <begin position="16"/>
        <end position="171"/>
    </location>
</feature>
<name>A0AAV7JRI9_9METZ</name>
<dbReference type="EMBL" id="JAKMXF010000302">
    <property type="protein sequence ID" value="KAI6651617.1"/>
    <property type="molecule type" value="Genomic_DNA"/>
</dbReference>
<dbReference type="Pfam" id="PF00899">
    <property type="entry name" value="ThiF"/>
    <property type="match status" value="1"/>
</dbReference>
<protein>
    <recommendedName>
        <fullName evidence="3">NEDD8-activating enzyme E1 regulatory subunit</fullName>
    </recommendedName>
</protein>
<evidence type="ECO:0000259" key="5">
    <source>
        <dbReference type="Pfam" id="PF00899"/>
    </source>
</evidence>
<sequence>MSQEPTPKPISKSTRYDRQLRLWGDKGQATLESAHVCLINASAIGSETLKNLVLPGVGKITVVDSNKVMGRDLGNNFFLDQDSLGLSRADRVKELLLEINEEVTGESVATDINTLINENPEFFKQFSVVIATQVSEGISLPLSRLLWSQRVPLILVKSYGFIGSIRVATPEHCIVEAKPDNALEDLRFDKPFIELETHVNSVELDKLDKTEHEHVPYLVLIYKYLQKWSEQNGGRYPSKYKEKKEVKELIRQGIRINPETGGPEAEENFEEAMNNLNTALTETKVPSNIDTILKDDNCEQLTAQSTPFWILTAALKK</sequence>
<dbReference type="GO" id="GO:0005737">
    <property type="term" value="C:cytoplasm"/>
    <property type="evidence" value="ECO:0007669"/>
    <property type="project" value="TreeGrafter"/>
</dbReference>
<dbReference type="InterPro" id="IPR000594">
    <property type="entry name" value="ThiF_NAD_FAD-bd"/>
</dbReference>
<dbReference type="AlphaFoldDB" id="A0AAV7JRI9"/>
<organism evidence="6 7">
    <name type="scientific">Oopsacas minuta</name>
    <dbReference type="NCBI Taxonomy" id="111878"/>
    <lineage>
        <taxon>Eukaryota</taxon>
        <taxon>Metazoa</taxon>
        <taxon>Porifera</taxon>
        <taxon>Hexactinellida</taxon>
        <taxon>Hexasterophora</taxon>
        <taxon>Lyssacinosida</taxon>
        <taxon>Leucopsacidae</taxon>
        <taxon>Oopsacas</taxon>
    </lineage>
</organism>
<comment type="pathway">
    <text evidence="1">Protein modification; protein neddylation.</text>
</comment>
<evidence type="ECO:0000313" key="6">
    <source>
        <dbReference type="EMBL" id="KAI6651617.1"/>
    </source>
</evidence>